<dbReference type="Proteomes" id="UP000297716">
    <property type="component" value="Unassembled WGS sequence"/>
</dbReference>
<keyword evidence="3" id="KW-0862">Zinc</keyword>
<evidence type="ECO:0000256" key="1">
    <source>
        <dbReference type="ARBA" id="ARBA00005495"/>
    </source>
</evidence>
<dbReference type="EMBL" id="SKBN01000159">
    <property type="protein sequence ID" value="TGJ81640.1"/>
    <property type="molecule type" value="Genomic_DNA"/>
</dbReference>
<dbReference type="STRING" id="37992.A0A4Z0YRG7"/>
<evidence type="ECO:0000259" key="5">
    <source>
        <dbReference type="Pfam" id="PF04828"/>
    </source>
</evidence>
<keyword evidence="7" id="KW-1185">Reference proteome</keyword>
<proteinExistence type="inferred from homology"/>
<reference evidence="6 7" key="1">
    <citation type="submission" date="2019-03" db="EMBL/GenBank/DDBJ databases">
        <title>Draft genome sequence of Xylaria hypoxylon DSM 108379, a ubiquitous saprotrophic-parasitic fungi on hardwood.</title>
        <authorList>
            <person name="Buettner E."/>
            <person name="Leonhardt S."/>
            <person name="Gebauer A.M."/>
            <person name="Liers C."/>
            <person name="Hofrichter M."/>
            <person name="Kellner H."/>
        </authorList>
    </citation>
    <scope>NUCLEOTIDE SEQUENCE [LARGE SCALE GENOMIC DNA]</scope>
    <source>
        <strain evidence="6 7">DSM 108379</strain>
    </source>
</reference>
<organism evidence="6 7">
    <name type="scientific">Xylaria hypoxylon</name>
    <dbReference type="NCBI Taxonomy" id="37992"/>
    <lineage>
        <taxon>Eukaryota</taxon>
        <taxon>Fungi</taxon>
        <taxon>Dikarya</taxon>
        <taxon>Ascomycota</taxon>
        <taxon>Pezizomycotina</taxon>
        <taxon>Sordariomycetes</taxon>
        <taxon>Xylariomycetidae</taxon>
        <taxon>Xylariales</taxon>
        <taxon>Xylariaceae</taxon>
        <taxon>Xylaria</taxon>
    </lineage>
</organism>
<dbReference type="InterPro" id="IPR006913">
    <property type="entry name" value="CENP-V/GFA"/>
</dbReference>
<evidence type="ECO:0000256" key="2">
    <source>
        <dbReference type="ARBA" id="ARBA00022723"/>
    </source>
</evidence>
<evidence type="ECO:0000313" key="7">
    <source>
        <dbReference type="Proteomes" id="UP000297716"/>
    </source>
</evidence>
<accession>A0A4Z0YRG7</accession>
<dbReference type="PANTHER" id="PTHR33337:SF30">
    <property type="entry name" value="DUF636 DOMAIN PROTEIN (AFU_ORTHOLOGUE AFUA_1G03180)"/>
    <property type="match status" value="1"/>
</dbReference>
<dbReference type="Gene3D" id="3.90.1590.10">
    <property type="entry name" value="glutathione-dependent formaldehyde- activating enzyme (gfa)"/>
    <property type="match status" value="1"/>
</dbReference>
<keyword evidence="4" id="KW-0456">Lyase</keyword>
<comment type="similarity">
    <text evidence="1">Belongs to the Gfa family.</text>
</comment>
<gene>
    <name evidence="6" type="ORF">E0Z10_g7137</name>
</gene>
<dbReference type="GO" id="GO:0046872">
    <property type="term" value="F:metal ion binding"/>
    <property type="evidence" value="ECO:0007669"/>
    <property type="project" value="UniProtKB-KW"/>
</dbReference>
<sequence>MPKGSCMCGAVKFELTGEPLGTILCHCTPCRKYAGANGSTNLAVEAEHYHQTGEVRNWTRKVIVVRPEAMSGRLILKTGLLDSVADIERLSPKVELFVKDRIDPWCERSSDVILKEIA</sequence>
<feature type="domain" description="CENP-V/GFA" evidence="5">
    <location>
        <begin position="2"/>
        <end position="60"/>
    </location>
</feature>
<keyword evidence="2" id="KW-0479">Metal-binding</keyword>
<evidence type="ECO:0000256" key="3">
    <source>
        <dbReference type="ARBA" id="ARBA00022833"/>
    </source>
</evidence>
<evidence type="ECO:0000256" key="4">
    <source>
        <dbReference type="ARBA" id="ARBA00023239"/>
    </source>
</evidence>
<dbReference type="InterPro" id="IPR011057">
    <property type="entry name" value="Mss4-like_sf"/>
</dbReference>
<dbReference type="Pfam" id="PF04828">
    <property type="entry name" value="GFA"/>
    <property type="match status" value="1"/>
</dbReference>
<comment type="caution">
    <text evidence="6">The sequence shown here is derived from an EMBL/GenBank/DDBJ whole genome shotgun (WGS) entry which is preliminary data.</text>
</comment>
<dbReference type="OrthoDB" id="2212170at2759"/>
<dbReference type="PANTHER" id="PTHR33337">
    <property type="entry name" value="GFA DOMAIN-CONTAINING PROTEIN"/>
    <property type="match status" value="1"/>
</dbReference>
<protein>
    <recommendedName>
        <fullName evidence="5">CENP-V/GFA domain-containing protein</fullName>
    </recommendedName>
</protein>
<dbReference type="SUPFAM" id="SSF51316">
    <property type="entry name" value="Mss4-like"/>
    <property type="match status" value="1"/>
</dbReference>
<dbReference type="AlphaFoldDB" id="A0A4Z0YRG7"/>
<dbReference type="GO" id="GO:0016846">
    <property type="term" value="F:carbon-sulfur lyase activity"/>
    <property type="evidence" value="ECO:0007669"/>
    <property type="project" value="InterPro"/>
</dbReference>
<evidence type="ECO:0000313" key="6">
    <source>
        <dbReference type="EMBL" id="TGJ81640.1"/>
    </source>
</evidence>
<name>A0A4Z0YRG7_9PEZI</name>